<evidence type="ECO:0000256" key="1">
    <source>
        <dbReference type="ARBA" id="ARBA00022884"/>
    </source>
</evidence>
<evidence type="ECO:0000256" key="3">
    <source>
        <dbReference type="SAM" id="MobiDB-lite"/>
    </source>
</evidence>
<dbReference type="Gene3D" id="3.30.70.330">
    <property type="match status" value="2"/>
</dbReference>
<feature type="region of interest" description="Disordered" evidence="3">
    <location>
        <begin position="277"/>
        <end position="344"/>
    </location>
</feature>
<feature type="domain" description="RRM" evidence="4">
    <location>
        <begin position="589"/>
        <end position="659"/>
    </location>
</feature>
<evidence type="ECO:0000313" key="6">
    <source>
        <dbReference type="Proteomes" id="UP001530315"/>
    </source>
</evidence>
<dbReference type="InterPro" id="IPR035441">
    <property type="entry name" value="TFIIS/LEDGF_dom_sf"/>
</dbReference>
<dbReference type="InterPro" id="IPR000504">
    <property type="entry name" value="RRM_dom"/>
</dbReference>
<keyword evidence="1 2" id="KW-0694">RNA-binding</keyword>
<dbReference type="SUPFAM" id="SSF54928">
    <property type="entry name" value="RNA-binding domain, RBD"/>
    <property type="match status" value="1"/>
</dbReference>
<dbReference type="SUPFAM" id="SSF47676">
    <property type="entry name" value="Conserved domain common to transcription factors TFIIS, elongin A, CRSP70"/>
    <property type="match status" value="1"/>
</dbReference>
<protein>
    <recommendedName>
        <fullName evidence="4">RRM domain-containing protein</fullName>
    </recommendedName>
</protein>
<dbReference type="InterPro" id="IPR050502">
    <property type="entry name" value="Euk_RNA-bind_prot"/>
</dbReference>
<dbReference type="Pfam" id="PF00076">
    <property type="entry name" value="RRM_1"/>
    <property type="match status" value="2"/>
</dbReference>
<comment type="caution">
    <text evidence="5">The sequence shown here is derived from an EMBL/GenBank/DDBJ whole genome shotgun (WGS) entry which is preliminary data.</text>
</comment>
<keyword evidence="6" id="KW-1185">Reference proteome</keyword>
<accession>A0ABD3NE71</accession>
<evidence type="ECO:0000259" key="4">
    <source>
        <dbReference type="PROSITE" id="PS50102"/>
    </source>
</evidence>
<dbReference type="Gene3D" id="1.20.930.10">
    <property type="entry name" value="Conserved domain common to transcription factors TFIIS, elongin A, CRSP70"/>
    <property type="match status" value="1"/>
</dbReference>
<gene>
    <name evidence="5" type="ORF">ACHAW5_010089</name>
</gene>
<reference evidence="5 6" key="1">
    <citation type="submission" date="2024-10" db="EMBL/GenBank/DDBJ databases">
        <title>Updated reference genomes for cyclostephanoid diatoms.</title>
        <authorList>
            <person name="Roberts W.R."/>
            <person name="Alverson A.J."/>
        </authorList>
    </citation>
    <scope>NUCLEOTIDE SEQUENCE [LARGE SCALE GENOMIC DNA]</scope>
    <source>
        <strain evidence="5 6">AJA276-08</strain>
    </source>
</reference>
<dbReference type="AlphaFoldDB" id="A0ABD3NE71"/>
<dbReference type="Proteomes" id="UP001530315">
    <property type="component" value="Unassembled WGS sequence"/>
</dbReference>
<proteinExistence type="predicted"/>
<dbReference type="GO" id="GO:0003723">
    <property type="term" value="F:RNA binding"/>
    <property type="evidence" value="ECO:0007669"/>
    <property type="project" value="UniProtKB-UniRule"/>
</dbReference>
<dbReference type="PROSITE" id="PS50102">
    <property type="entry name" value="RRM"/>
    <property type="match status" value="2"/>
</dbReference>
<dbReference type="InterPro" id="IPR035979">
    <property type="entry name" value="RBD_domain_sf"/>
</dbReference>
<name>A0ABD3NE71_9STRA</name>
<evidence type="ECO:0000256" key="2">
    <source>
        <dbReference type="PROSITE-ProRule" id="PRU00176"/>
    </source>
</evidence>
<feature type="compositionally biased region" description="Basic and acidic residues" evidence="3">
    <location>
        <begin position="326"/>
        <end position="344"/>
    </location>
</feature>
<dbReference type="EMBL" id="JALLAZ020001479">
    <property type="protein sequence ID" value="KAL3774257.1"/>
    <property type="molecule type" value="Genomic_DNA"/>
</dbReference>
<dbReference type="InterPro" id="IPR012677">
    <property type="entry name" value="Nucleotide-bd_a/b_plait_sf"/>
</dbReference>
<evidence type="ECO:0000313" key="5">
    <source>
        <dbReference type="EMBL" id="KAL3774257.1"/>
    </source>
</evidence>
<dbReference type="PANTHER" id="PTHR48025">
    <property type="entry name" value="OS02G0815200 PROTEIN"/>
    <property type="match status" value="1"/>
</dbReference>
<feature type="compositionally biased region" description="Basic and acidic residues" evidence="3">
    <location>
        <begin position="293"/>
        <end position="313"/>
    </location>
</feature>
<feature type="domain" description="RRM" evidence="4">
    <location>
        <begin position="704"/>
        <end position="774"/>
    </location>
</feature>
<sequence>MIRSTSKRVGARKKAHSYYTNDDMKCMRRISVILHMNWSKEHASLPNGSSNWTLPSLSLIEIIFSWKAYGPHKKHYLNTPAKVTLMSSGSFDSRILEQRRCILLATIGSTSEMMPDNPTLKSLLNAGLLVTIKGWLDDVLAGKVGGVDLLLHLLSNIVPIPVTKELVTDSRLGKTVSSVEKHNLCAGSANEAAINSRIQQVKERWSASVKALKNNAHVSTKRNLEQDAPPAAKKAKQGGSALTNLLRKVENTNIAVASSTMPVAESDRLKEERATKLKERLSASNVKSGQMKENVDSSSKKDDRRIHWADKVGKSLAVSDGGPSKSEPEKTRKSRWSDKKKMDIQHEKDLKTVSLDHDKDDELDAMAMMAIWRPPQLLPEDGANPPIQVVSNEVAAQTTRMGTTPAVTYMSENDVPISPYVLSEVEKALELSSRNTAIPNVIPFFTPQAVVNPSIITVPNVAPAFPQPYNISMSTEANLETVLSLGLPFFLVGFNVHALQTLAANPSLLASFKDVNGVYKQPELINLVQTLTQNLLPQASQPAIMPVYGAFNPVPTYQPSPVSFTQPPPVQQPGPGMRGYRGDQNLGDANLHLSGYGPTTTNDEIVAMFAPYVHVTEIVNKSGFSFVNTNDPEGARRAKEALNGSLLGGLPCRINSATRKVRDPAFGTGPSATLRAGLVAPPIDISGQVDLSQVKDDRGNPATKNLFVAGYGPGTTEQQLKDFFGRYANVVSIIMKSSFAFVNTLDKQAAVTARASLMGQQLNGGALRINFAKETGRLGTSFDSTYGPAGASSYGLGRY</sequence>
<dbReference type="SMART" id="SM00360">
    <property type="entry name" value="RRM"/>
    <property type="match status" value="2"/>
</dbReference>
<dbReference type="PANTHER" id="PTHR48025:SF1">
    <property type="entry name" value="RRM DOMAIN-CONTAINING PROTEIN"/>
    <property type="match status" value="1"/>
</dbReference>
<organism evidence="5 6">
    <name type="scientific">Stephanodiscus triporus</name>
    <dbReference type="NCBI Taxonomy" id="2934178"/>
    <lineage>
        <taxon>Eukaryota</taxon>
        <taxon>Sar</taxon>
        <taxon>Stramenopiles</taxon>
        <taxon>Ochrophyta</taxon>
        <taxon>Bacillariophyta</taxon>
        <taxon>Coscinodiscophyceae</taxon>
        <taxon>Thalassiosirophycidae</taxon>
        <taxon>Stephanodiscales</taxon>
        <taxon>Stephanodiscaceae</taxon>
        <taxon>Stephanodiscus</taxon>
    </lineage>
</organism>